<evidence type="ECO:0000313" key="1">
    <source>
        <dbReference type="EMBL" id="KAI5076908.1"/>
    </source>
</evidence>
<dbReference type="PANTHER" id="PTHR47679">
    <property type="entry name" value="PROTEIN TORNADO 1"/>
    <property type="match status" value="1"/>
</dbReference>
<evidence type="ECO:0000313" key="2">
    <source>
        <dbReference type="Proteomes" id="UP000886520"/>
    </source>
</evidence>
<accession>A0A9D4V099</accession>
<name>A0A9D4V099_ADICA</name>
<dbReference type="EMBL" id="JABFUD020000008">
    <property type="protein sequence ID" value="KAI5076908.1"/>
    <property type="molecule type" value="Genomic_DNA"/>
</dbReference>
<dbReference type="AlphaFoldDB" id="A0A9D4V099"/>
<feature type="non-terminal residue" evidence="1">
    <location>
        <position position="1"/>
    </location>
</feature>
<dbReference type="PANTHER" id="PTHR47679:SF1">
    <property type="entry name" value="PROTEIN TORNADO 1"/>
    <property type="match status" value="1"/>
</dbReference>
<proteinExistence type="predicted"/>
<sequence length="805" mass="91511">RFANLFGVAVNNIAQVQVVKMRLGALLEEQLAERGCLIPKLCSDIVETVLPSLKYRNHAVSCFPLFRQRYRSQPTMFLPLATISQKYYEIFPDANTPSSGINAAMMELHNQGELLFFPKERNGSGSTDDTSNAIENTLVITDSGWFCHKFIGDLLAVHLDQQRLSSYNTSQGKDLAVWRIEDIRDLLRKQGCKGKYQLEEMVRYLQDLELCFVYTERTSSTVHAQGSHDRKMLLFPALVKHKQVVYPKVVPDSTILHIGLESYRHEAFFGRRLKCEETSLHLIPSGFFSRLQVRLRALCDDYDCYKVGYCWASFMKGNVGAVVRFGGDVTEPWENKEWVDILVFYPSISSSVDQLQEFERNHNSRSLTAAENLMIQIKNLIYEMCKSIDCLSIPTVLLQEWVLNSKEPKPYAVQLSRIREQMEREELDEYCHVNWGDLKTPSTHIVKLLLPTELEEHVISRKFSPLARITAEFSLSNSDGKSPESSHGMEHADNVVPALEQPQLDDAGASRCADESPVESLFRQILKEELECYDLRQELRYRSLQSQMHDINANVQMLRTDIYALGKCLRRAERNIIFNCSTRLLRHELTRDHAYPLYPYFVDAETGKLGALKALLVKKARLHFMCESPTGRGPHQVQGQKGKEVTIETKEWLTKVARVMLPAFKVICCLLRIAATVLCMPAANVFIPSPDALEALGVTHDRLQHAILPKALEALLNGVPDIDCKQLLTQQGAMMLRAGEVKEVIQGILKHENIDMQSDFGLHRVSFSNDIVNYSSSTSGKDVHWVCEEHMLGGTRLQIIANPFK</sequence>
<keyword evidence="2" id="KW-1185">Reference proteome</keyword>
<gene>
    <name evidence="1" type="ORF">GOP47_0008973</name>
</gene>
<organism evidence="1 2">
    <name type="scientific">Adiantum capillus-veneris</name>
    <name type="common">Maidenhair fern</name>
    <dbReference type="NCBI Taxonomy" id="13818"/>
    <lineage>
        <taxon>Eukaryota</taxon>
        <taxon>Viridiplantae</taxon>
        <taxon>Streptophyta</taxon>
        <taxon>Embryophyta</taxon>
        <taxon>Tracheophyta</taxon>
        <taxon>Polypodiopsida</taxon>
        <taxon>Polypodiidae</taxon>
        <taxon>Polypodiales</taxon>
        <taxon>Pteridineae</taxon>
        <taxon>Pteridaceae</taxon>
        <taxon>Vittarioideae</taxon>
        <taxon>Adiantum</taxon>
    </lineage>
</organism>
<reference evidence="1" key="1">
    <citation type="submission" date="2021-01" db="EMBL/GenBank/DDBJ databases">
        <title>Adiantum capillus-veneris genome.</title>
        <authorList>
            <person name="Fang Y."/>
            <person name="Liao Q."/>
        </authorList>
    </citation>
    <scope>NUCLEOTIDE SEQUENCE</scope>
    <source>
        <strain evidence="1">H3</strain>
        <tissue evidence="1">Leaf</tissue>
    </source>
</reference>
<comment type="caution">
    <text evidence="1">The sequence shown here is derived from an EMBL/GenBank/DDBJ whole genome shotgun (WGS) entry which is preliminary data.</text>
</comment>
<dbReference type="Proteomes" id="UP000886520">
    <property type="component" value="Chromosome 8"/>
</dbReference>
<protein>
    <submittedName>
        <fullName evidence="1">Uncharacterized protein</fullName>
    </submittedName>
</protein>